<name>A0A4P6UQD0_9BACL</name>
<dbReference type="SUPFAM" id="SSF56112">
    <property type="entry name" value="Protein kinase-like (PK-like)"/>
    <property type="match status" value="1"/>
</dbReference>
<dbReference type="KEGG" id="uth:DKZ56_01230"/>
<keyword evidence="1" id="KW-0808">Transferase</keyword>
<dbReference type="Gene3D" id="3.90.1200.10">
    <property type="match status" value="1"/>
</dbReference>
<dbReference type="InterPro" id="IPR011009">
    <property type="entry name" value="Kinase-like_dom_sf"/>
</dbReference>
<dbReference type="PIRSF" id="PIRSF006221">
    <property type="entry name" value="Ketosamine-3-kinase"/>
    <property type="match status" value="1"/>
</dbReference>
<gene>
    <name evidence="2" type="ORF">DKZ56_01230</name>
</gene>
<dbReference type="AlphaFoldDB" id="A0A4P6UQD0"/>
<dbReference type="Gene3D" id="3.30.200.20">
    <property type="entry name" value="Phosphorylase Kinase, domain 1"/>
    <property type="match status" value="1"/>
</dbReference>
<keyword evidence="1 2" id="KW-0418">Kinase</keyword>
<dbReference type="PANTHER" id="PTHR12149:SF8">
    <property type="entry name" value="PROTEIN-RIBULOSAMINE 3-KINASE"/>
    <property type="match status" value="1"/>
</dbReference>
<dbReference type="InterPro" id="IPR016477">
    <property type="entry name" value="Fructo-/Ketosamine-3-kinase"/>
</dbReference>
<accession>A0A4P6UQD0</accession>
<reference evidence="2 3" key="1">
    <citation type="submission" date="2019-02" db="EMBL/GenBank/DDBJ databases">
        <title>Ureibacillus thermophilus.</title>
        <authorList>
            <person name="Sunny J.S."/>
            <person name="Natarajan A."/>
            <person name="Saleena L.M."/>
        </authorList>
    </citation>
    <scope>NUCLEOTIDE SEQUENCE [LARGE SCALE GENOMIC DNA]</scope>
    <source>
        <strain evidence="2 3">LM102</strain>
    </source>
</reference>
<dbReference type="Proteomes" id="UP000291151">
    <property type="component" value="Chromosome"/>
</dbReference>
<dbReference type="Pfam" id="PF03881">
    <property type="entry name" value="Fructosamin_kin"/>
    <property type="match status" value="1"/>
</dbReference>
<proteinExistence type="inferred from homology"/>
<dbReference type="PANTHER" id="PTHR12149">
    <property type="entry name" value="FRUCTOSAMINE 3 KINASE-RELATED PROTEIN"/>
    <property type="match status" value="1"/>
</dbReference>
<dbReference type="GO" id="GO:0016301">
    <property type="term" value="F:kinase activity"/>
    <property type="evidence" value="ECO:0007669"/>
    <property type="project" value="UniProtKB-UniRule"/>
</dbReference>
<comment type="similarity">
    <text evidence="1">Belongs to the fructosamine kinase family.</text>
</comment>
<evidence type="ECO:0000313" key="2">
    <source>
        <dbReference type="EMBL" id="QBK24645.1"/>
    </source>
</evidence>
<evidence type="ECO:0000256" key="1">
    <source>
        <dbReference type="PIRNR" id="PIRNR006221"/>
    </source>
</evidence>
<evidence type="ECO:0000313" key="3">
    <source>
        <dbReference type="Proteomes" id="UP000291151"/>
    </source>
</evidence>
<organism evidence="2 3">
    <name type="scientific">Ureibacillus thermophilus</name>
    <dbReference type="NCBI Taxonomy" id="367743"/>
    <lineage>
        <taxon>Bacteria</taxon>
        <taxon>Bacillati</taxon>
        <taxon>Bacillota</taxon>
        <taxon>Bacilli</taxon>
        <taxon>Bacillales</taxon>
        <taxon>Caryophanaceae</taxon>
        <taxon>Ureibacillus</taxon>
    </lineage>
</organism>
<sequence>MIPIIEKGLQQISPGEKIVKIHSVSGGDINQAFYVKTNEQEYFVKLNRQMCLGFFQFEERGLKMIQATNTIDVPNVIGCLEVDGIPMLWLEWIEGKRTHKTDELLGERLAAMHLAEAKGYGFEGESYIGRLPQQNRLMEDWVDYYRDVRLGGQWKRGKASGAIGQAREKRLVKLMERLDEWIPRNPKSCLLHGDLWGGNWMVGPGGVPYLIDPAVLFGDHEMELAFTELFGGFSRNFYEAYQSVFPLSPEYEERKELYQLYYLLVHLNLFGESYGPSVDRILRKYVG</sequence>
<dbReference type="EMBL" id="CP036528">
    <property type="protein sequence ID" value="QBK24645.1"/>
    <property type="molecule type" value="Genomic_DNA"/>
</dbReference>
<keyword evidence="3" id="KW-1185">Reference proteome</keyword>
<protein>
    <submittedName>
        <fullName evidence="2">Fructosamine kinase</fullName>
    </submittedName>
</protein>